<reference evidence="2 3" key="1">
    <citation type="submission" date="2017-03" db="EMBL/GenBank/DDBJ databases">
        <authorList>
            <person name="Afonso C.L."/>
            <person name="Miller P.J."/>
            <person name="Scott M.A."/>
            <person name="Spackman E."/>
            <person name="Goraichik I."/>
            <person name="Dimitrov K.M."/>
            <person name="Suarez D.L."/>
            <person name="Swayne D.E."/>
        </authorList>
    </citation>
    <scope>NUCLEOTIDE SEQUENCE [LARGE SCALE GENOMIC DNA]</scope>
    <source>
        <strain evidence="2 3">CECT 7023</strain>
    </source>
</reference>
<accession>A0A1Y5TQN6</accession>
<protein>
    <submittedName>
        <fullName evidence="2">Uncharacterized protein</fullName>
    </submittedName>
</protein>
<feature type="transmembrane region" description="Helical" evidence="1">
    <location>
        <begin position="6"/>
        <end position="23"/>
    </location>
</feature>
<keyword evidence="1" id="KW-0472">Membrane</keyword>
<sequence>MVMDAVVIGISVAGLGYVGSGFMKARKRGRAAKADQSLAAGRDAEVDLGVVAETPAAATALPEDVLPLRRRPRADGAGPREIVAEDAADLQAGIGEPEFDLDAAGPLPPAGEAPVAAGTQPLDIMIVCDDRGLTEVETVELQMPDDVLTLEFEEDPMGHLHLVHGRASAEVEGGQAQSAWLDVYLSRADWLGLHDLDSNGEFRPRDATHVLRINLGSLLARPDGSVVGALNEDPEIYFDREIASETEFTV</sequence>
<gene>
    <name evidence="2" type="ORF">ROA7023_03387</name>
</gene>
<keyword evidence="3" id="KW-1185">Reference proteome</keyword>
<proteinExistence type="predicted"/>
<keyword evidence="1" id="KW-0812">Transmembrane</keyword>
<evidence type="ECO:0000313" key="2">
    <source>
        <dbReference type="EMBL" id="SLN69830.1"/>
    </source>
</evidence>
<dbReference type="EMBL" id="FWFZ01000022">
    <property type="protein sequence ID" value="SLN69830.1"/>
    <property type="molecule type" value="Genomic_DNA"/>
</dbReference>
<dbReference type="Proteomes" id="UP000193900">
    <property type="component" value="Unassembled WGS sequence"/>
</dbReference>
<evidence type="ECO:0000256" key="1">
    <source>
        <dbReference type="SAM" id="Phobius"/>
    </source>
</evidence>
<evidence type="ECO:0000313" key="3">
    <source>
        <dbReference type="Proteomes" id="UP000193900"/>
    </source>
</evidence>
<name>A0A1Y5TQN6_9RHOB</name>
<keyword evidence="1" id="KW-1133">Transmembrane helix</keyword>
<organism evidence="2 3">
    <name type="scientific">Roseisalinus antarcticus</name>
    <dbReference type="NCBI Taxonomy" id="254357"/>
    <lineage>
        <taxon>Bacteria</taxon>
        <taxon>Pseudomonadati</taxon>
        <taxon>Pseudomonadota</taxon>
        <taxon>Alphaproteobacteria</taxon>
        <taxon>Rhodobacterales</taxon>
        <taxon>Roseobacteraceae</taxon>
        <taxon>Roseisalinus</taxon>
    </lineage>
</organism>
<dbReference type="AlphaFoldDB" id="A0A1Y5TQN6"/>